<keyword evidence="3" id="KW-1185">Reference proteome</keyword>
<gene>
    <name evidence="2" type="ORF">AC579_406</name>
</gene>
<accession>A0A139GY74</accession>
<dbReference type="Proteomes" id="UP000073492">
    <property type="component" value="Unassembled WGS sequence"/>
</dbReference>
<feature type="signal peptide" evidence="1">
    <location>
        <begin position="1"/>
        <end position="18"/>
    </location>
</feature>
<reference evidence="2 3" key="1">
    <citation type="submission" date="2015-07" db="EMBL/GenBank/DDBJ databases">
        <title>Comparative genomics of the Sigatoka disease complex on banana suggests a link between parallel evolutionary changes in Pseudocercospora fijiensis and Pseudocercospora eumusae and increased virulence on the banana host.</title>
        <authorList>
            <person name="Chang T.-C."/>
            <person name="Salvucci A."/>
            <person name="Crous P.W."/>
            <person name="Stergiopoulos I."/>
        </authorList>
    </citation>
    <scope>NUCLEOTIDE SEQUENCE [LARGE SCALE GENOMIC DNA]</scope>
    <source>
        <strain evidence="2 3">CBS 116634</strain>
    </source>
</reference>
<evidence type="ECO:0000256" key="1">
    <source>
        <dbReference type="SAM" id="SignalP"/>
    </source>
</evidence>
<feature type="chain" id="PRO_5007296944" evidence="1">
    <location>
        <begin position="19"/>
        <end position="74"/>
    </location>
</feature>
<dbReference type="AlphaFoldDB" id="A0A139GY74"/>
<keyword evidence="1" id="KW-0732">Signal</keyword>
<evidence type="ECO:0000313" key="3">
    <source>
        <dbReference type="Proteomes" id="UP000073492"/>
    </source>
</evidence>
<comment type="caution">
    <text evidence="2">The sequence shown here is derived from an EMBL/GenBank/DDBJ whole genome shotgun (WGS) entry which is preliminary data.</text>
</comment>
<proteinExistence type="predicted"/>
<sequence>MRFSTLATLFALMTGAFASYWNCVTDPENDGVCVLGSNEQRLYCTYSHPCKTQGNGCTPIDTNNDGKNDAANCS</sequence>
<protein>
    <submittedName>
        <fullName evidence="2">Uncharacterized protein</fullName>
    </submittedName>
</protein>
<dbReference type="OrthoDB" id="10598464at2759"/>
<dbReference type="EMBL" id="LFZO01000909">
    <property type="protein sequence ID" value="KXS95165.1"/>
    <property type="molecule type" value="Genomic_DNA"/>
</dbReference>
<evidence type="ECO:0000313" key="2">
    <source>
        <dbReference type="EMBL" id="KXS95165.1"/>
    </source>
</evidence>
<name>A0A139GY74_9PEZI</name>
<organism evidence="2 3">
    <name type="scientific">Pseudocercospora musae</name>
    <dbReference type="NCBI Taxonomy" id="113226"/>
    <lineage>
        <taxon>Eukaryota</taxon>
        <taxon>Fungi</taxon>
        <taxon>Dikarya</taxon>
        <taxon>Ascomycota</taxon>
        <taxon>Pezizomycotina</taxon>
        <taxon>Dothideomycetes</taxon>
        <taxon>Dothideomycetidae</taxon>
        <taxon>Mycosphaerellales</taxon>
        <taxon>Mycosphaerellaceae</taxon>
        <taxon>Pseudocercospora</taxon>
    </lineage>
</organism>